<evidence type="ECO:0000256" key="1">
    <source>
        <dbReference type="SAM" id="MobiDB-lite"/>
    </source>
</evidence>
<keyword evidence="4" id="KW-1185">Reference proteome</keyword>
<comment type="caution">
    <text evidence="3">The sequence shown here is derived from an EMBL/GenBank/DDBJ whole genome shotgun (WGS) entry which is preliminary data.</text>
</comment>
<dbReference type="OrthoDB" id="10253744at2759"/>
<evidence type="ECO:0000313" key="4">
    <source>
        <dbReference type="Proteomes" id="UP000729402"/>
    </source>
</evidence>
<feature type="compositionally biased region" description="Low complexity" evidence="1">
    <location>
        <begin position="9"/>
        <end position="29"/>
    </location>
</feature>
<keyword evidence="2" id="KW-1133">Transmembrane helix</keyword>
<dbReference type="PANTHER" id="PTHR31902">
    <property type="entry name" value="ACTIN PATCHES DISTAL PROTEIN 1"/>
    <property type="match status" value="1"/>
</dbReference>
<dbReference type="Proteomes" id="UP000729402">
    <property type="component" value="Unassembled WGS sequence"/>
</dbReference>
<feature type="region of interest" description="Disordered" evidence="1">
    <location>
        <begin position="307"/>
        <end position="332"/>
    </location>
</feature>
<reference evidence="3" key="1">
    <citation type="journal article" date="2021" name="bioRxiv">
        <title>Whole Genome Assembly and Annotation of Northern Wild Rice, Zizania palustris L., Supports a Whole Genome Duplication in the Zizania Genus.</title>
        <authorList>
            <person name="Haas M."/>
            <person name="Kono T."/>
            <person name="Macchietto M."/>
            <person name="Millas R."/>
            <person name="McGilp L."/>
            <person name="Shao M."/>
            <person name="Duquette J."/>
            <person name="Hirsch C.N."/>
            <person name="Kimball J."/>
        </authorList>
    </citation>
    <scope>NUCLEOTIDE SEQUENCE</scope>
    <source>
        <tissue evidence="3">Fresh leaf tissue</tissue>
    </source>
</reference>
<sequence length="374" mass="40492">MADPSRSSPTAAAAGDALLAAPPGDAPEAALPAATDLEAEFGFQRPELATEKLAGTVQFHERHVFLCYKGPEVWPSHVEATESDRLPRLLAAAIKARKTNLKRSTKLTICEGEDGTESSNGDVLIFPDMIRYRGLTHFDVDNFVEEVLVKDTEWLPGSPERFKEEADRQGIADQVSVSACSHLGGHKYAGNVIVFSADAKGEVTGHWYGYVTPDDVPVLLHKHIGQGEIVDHLWRGQMGLSEEQQKKALEIKHMTNGVTEDGASAQESPQETGTDVSAFYPAAAGGCCQGKGNGGFTCCQNDLSTEKKDRSDQKSSEKETHKECGAGNKKGHAKMCSMPTWFETWERADTYATLAVVAAAASVFVAFRMYKNLG</sequence>
<feature type="region of interest" description="Disordered" evidence="1">
    <location>
        <begin position="1"/>
        <end position="29"/>
    </location>
</feature>
<reference evidence="3" key="2">
    <citation type="submission" date="2021-02" db="EMBL/GenBank/DDBJ databases">
        <authorList>
            <person name="Kimball J.A."/>
            <person name="Haas M.W."/>
            <person name="Macchietto M."/>
            <person name="Kono T."/>
            <person name="Duquette J."/>
            <person name="Shao M."/>
        </authorList>
    </citation>
    <scope>NUCLEOTIDE SEQUENCE</scope>
    <source>
        <tissue evidence="3">Fresh leaf tissue</tissue>
    </source>
</reference>
<name>A0A8J5T0Y5_ZIZPA</name>
<evidence type="ECO:0000256" key="2">
    <source>
        <dbReference type="SAM" id="Phobius"/>
    </source>
</evidence>
<feature type="transmembrane region" description="Helical" evidence="2">
    <location>
        <begin position="351"/>
        <end position="370"/>
    </location>
</feature>
<dbReference type="CDD" id="cd03062">
    <property type="entry name" value="TRX_Fd_Sucrase"/>
    <property type="match status" value="1"/>
</dbReference>
<gene>
    <name evidence="3" type="ORF">GUJ93_ZPchr0006g41619</name>
</gene>
<dbReference type="PANTHER" id="PTHR31902:SF14">
    <property type="entry name" value="ACTIN PATCHES DISTAL PROTEIN 1"/>
    <property type="match status" value="1"/>
</dbReference>
<accession>A0A8J5T0Y5</accession>
<evidence type="ECO:0000313" key="3">
    <source>
        <dbReference type="EMBL" id="KAG8072218.1"/>
    </source>
</evidence>
<dbReference type="InterPro" id="IPR009737">
    <property type="entry name" value="Aim32/Apd1-like"/>
</dbReference>
<keyword evidence="2" id="KW-0812">Transmembrane</keyword>
<proteinExistence type="predicted"/>
<protein>
    <submittedName>
        <fullName evidence="3">Uncharacterized protein</fullName>
    </submittedName>
</protein>
<dbReference type="AlphaFoldDB" id="A0A8J5T0Y5"/>
<dbReference type="EMBL" id="JAAALK010000283">
    <property type="protein sequence ID" value="KAG8072218.1"/>
    <property type="molecule type" value="Genomic_DNA"/>
</dbReference>
<keyword evidence="2" id="KW-0472">Membrane</keyword>
<dbReference type="Pfam" id="PF06999">
    <property type="entry name" value="Suc_Fer-like"/>
    <property type="match status" value="1"/>
</dbReference>
<feature type="compositionally biased region" description="Basic and acidic residues" evidence="1">
    <location>
        <begin position="307"/>
        <end position="324"/>
    </location>
</feature>
<organism evidence="3 4">
    <name type="scientific">Zizania palustris</name>
    <name type="common">Northern wild rice</name>
    <dbReference type="NCBI Taxonomy" id="103762"/>
    <lineage>
        <taxon>Eukaryota</taxon>
        <taxon>Viridiplantae</taxon>
        <taxon>Streptophyta</taxon>
        <taxon>Embryophyta</taxon>
        <taxon>Tracheophyta</taxon>
        <taxon>Spermatophyta</taxon>
        <taxon>Magnoliopsida</taxon>
        <taxon>Liliopsida</taxon>
        <taxon>Poales</taxon>
        <taxon>Poaceae</taxon>
        <taxon>BOP clade</taxon>
        <taxon>Oryzoideae</taxon>
        <taxon>Oryzeae</taxon>
        <taxon>Zizaniinae</taxon>
        <taxon>Zizania</taxon>
    </lineage>
</organism>